<dbReference type="PANTHER" id="PTHR39605:SF1">
    <property type="entry name" value="MAJOR FACILITATOR SUPERFAMILY (MFS) PROFILE DOMAIN-CONTAINING PROTEIN"/>
    <property type="match status" value="1"/>
</dbReference>
<evidence type="ECO:0000256" key="2">
    <source>
        <dbReference type="SAM" id="Phobius"/>
    </source>
</evidence>
<sequence>MGPQVSQTYHLSTSAYLTLQSLPLLLTPTLLVSMLAPDGPRPPTDLETYLSRSLALLLLSTAALHLLLSGLLPLTPDAAPENPHAFPALVTTTAYHALSAFYIYTRIATAGPGGAGVACYAGVVFSGALFALGVWTMLFAGEAGRVSRRTGNFPFVNVESARMRKREVRERESEERGWGKRRGVASGVGSRE</sequence>
<dbReference type="AlphaFoldDB" id="A0A9W7SMB4"/>
<feature type="transmembrane region" description="Helical" evidence="2">
    <location>
        <begin position="49"/>
        <end position="72"/>
    </location>
</feature>
<evidence type="ECO:0000256" key="1">
    <source>
        <dbReference type="SAM" id="MobiDB-lite"/>
    </source>
</evidence>
<feature type="transmembrane region" description="Helical" evidence="2">
    <location>
        <begin position="117"/>
        <end position="140"/>
    </location>
</feature>
<evidence type="ECO:0000313" key="4">
    <source>
        <dbReference type="Proteomes" id="UP001138500"/>
    </source>
</evidence>
<keyword evidence="4" id="KW-1185">Reference proteome</keyword>
<reference evidence="3 4" key="2">
    <citation type="journal article" date="2021" name="Curr. Genet.">
        <title>Genetic response to nitrogen starvation in the aggressive Eucalyptus foliar pathogen Teratosphaeria destructans.</title>
        <authorList>
            <person name="Havenga M."/>
            <person name="Wingfield B.D."/>
            <person name="Wingfield M.J."/>
            <person name="Dreyer L.L."/>
            <person name="Roets F."/>
            <person name="Aylward J."/>
        </authorList>
    </citation>
    <scope>NUCLEOTIDE SEQUENCE [LARGE SCALE GENOMIC DNA]</scope>
    <source>
        <strain evidence="3">CMW44962</strain>
    </source>
</reference>
<dbReference type="EMBL" id="RIBY02002178">
    <property type="protein sequence ID" value="KAH9823682.1"/>
    <property type="molecule type" value="Genomic_DNA"/>
</dbReference>
<keyword evidence="2" id="KW-1133">Transmembrane helix</keyword>
<evidence type="ECO:0000313" key="3">
    <source>
        <dbReference type="EMBL" id="KAH9823682.1"/>
    </source>
</evidence>
<organism evidence="3 4">
    <name type="scientific">Teratosphaeria destructans</name>
    <dbReference type="NCBI Taxonomy" id="418781"/>
    <lineage>
        <taxon>Eukaryota</taxon>
        <taxon>Fungi</taxon>
        <taxon>Dikarya</taxon>
        <taxon>Ascomycota</taxon>
        <taxon>Pezizomycotina</taxon>
        <taxon>Dothideomycetes</taxon>
        <taxon>Dothideomycetidae</taxon>
        <taxon>Mycosphaerellales</taxon>
        <taxon>Teratosphaeriaceae</taxon>
        <taxon>Teratosphaeria</taxon>
    </lineage>
</organism>
<accession>A0A9W7SMB4</accession>
<keyword evidence="2" id="KW-0812">Transmembrane</keyword>
<feature type="transmembrane region" description="Helical" evidence="2">
    <location>
        <begin position="15"/>
        <end position="37"/>
    </location>
</feature>
<comment type="caution">
    <text evidence="3">The sequence shown here is derived from an EMBL/GenBank/DDBJ whole genome shotgun (WGS) entry which is preliminary data.</text>
</comment>
<keyword evidence="2" id="KW-0472">Membrane</keyword>
<gene>
    <name evidence="3" type="ORF">Tdes44962_MAKER04534</name>
</gene>
<feature type="region of interest" description="Disordered" evidence="1">
    <location>
        <begin position="164"/>
        <end position="192"/>
    </location>
</feature>
<feature type="compositionally biased region" description="Basic and acidic residues" evidence="1">
    <location>
        <begin position="167"/>
        <end position="178"/>
    </location>
</feature>
<feature type="transmembrane region" description="Helical" evidence="2">
    <location>
        <begin position="84"/>
        <end position="105"/>
    </location>
</feature>
<name>A0A9W7SMB4_9PEZI</name>
<dbReference type="PANTHER" id="PTHR39605">
    <property type="entry name" value="MAJOR FACILITATOR SUPERFAMILY (MFS) PROFILE DOMAIN-CONTAINING PROTEIN"/>
    <property type="match status" value="1"/>
</dbReference>
<dbReference type="Proteomes" id="UP001138500">
    <property type="component" value="Unassembled WGS sequence"/>
</dbReference>
<reference evidence="3 4" key="1">
    <citation type="journal article" date="2018" name="IMA Fungus">
        <title>IMA Genome-F 10: Nine draft genome sequences of Claviceps purpurea s.lat., including C. arundinis, C. humidiphila, and C. cf. spartinae, pseudomolecules for the pitch canker pathogen Fusarium circinatum, draft genome of Davidsoniella eucalypti, Grosmannia galeiformis, Quambalaria eucalypti, and Teratosphaeria destructans.</title>
        <authorList>
            <person name="Wingfield B.D."/>
            <person name="Liu M."/>
            <person name="Nguyen H.D."/>
            <person name="Lane F.A."/>
            <person name="Morgan S.W."/>
            <person name="De Vos L."/>
            <person name="Wilken P.M."/>
            <person name="Duong T.A."/>
            <person name="Aylward J."/>
            <person name="Coetzee M.P."/>
            <person name="Dadej K."/>
            <person name="De Beer Z.W."/>
            <person name="Findlay W."/>
            <person name="Havenga M."/>
            <person name="Kolarik M."/>
            <person name="Menzies J.G."/>
            <person name="Naidoo K."/>
            <person name="Pochopski O."/>
            <person name="Shoukouhi P."/>
            <person name="Santana Q.C."/>
            <person name="Seifert K.A."/>
            <person name="Soal N."/>
            <person name="Steenkamp E.T."/>
            <person name="Tatham C.T."/>
            <person name="van der Nest M.A."/>
            <person name="Wingfield M.J."/>
        </authorList>
    </citation>
    <scope>NUCLEOTIDE SEQUENCE [LARGE SCALE GENOMIC DNA]</scope>
    <source>
        <strain evidence="3">CMW44962</strain>
    </source>
</reference>
<protein>
    <submittedName>
        <fullName evidence="3">Vps9 domain protein</fullName>
    </submittedName>
</protein>
<dbReference type="OrthoDB" id="2550114at2759"/>
<proteinExistence type="predicted"/>